<comment type="similarity">
    <text evidence="1">Belongs to the WD repeat WDR48 family.</text>
</comment>
<feature type="compositionally biased region" description="Low complexity" evidence="5">
    <location>
        <begin position="797"/>
        <end position="812"/>
    </location>
</feature>
<dbReference type="GeneID" id="62194566"/>
<reference evidence="6" key="1">
    <citation type="submission" date="2020-10" db="EMBL/GenBank/DDBJ databases">
        <authorList>
            <person name="Roach M.J.R."/>
        </authorList>
    </citation>
    <scope>NUCLEOTIDE SEQUENCE</scope>
    <source>
        <strain evidence="6">CBS 1945</strain>
    </source>
</reference>
<evidence type="ECO:0000256" key="5">
    <source>
        <dbReference type="SAM" id="MobiDB-lite"/>
    </source>
</evidence>
<keyword evidence="2 4" id="KW-0853">WD repeat</keyword>
<organism evidence="6 7">
    <name type="scientific">Eeniella nana</name>
    <name type="common">Yeast</name>
    <name type="synonym">Brettanomyces nanus</name>
    <dbReference type="NCBI Taxonomy" id="13502"/>
    <lineage>
        <taxon>Eukaryota</taxon>
        <taxon>Fungi</taxon>
        <taxon>Dikarya</taxon>
        <taxon>Ascomycota</taxon>
        <taxon>Saccharomycotina</taxon>
        <taxon>Pichiomycetes</taxon>
        <taxon>Pichiales</taxon>
        <taxon>Pichiaceae</taxon>
        <taxon>Brettanomyces</taxon>
    </lineage>
</organism>
<dbReference type="OrthoDB" id="2421129at2759"/>
<dbReference type="RefSeq" id="XP_038777415.1">
    <property type="nucleotide sequence ID" value="XM_038921487.1"/>
</dbReference>
<dbReference type="Pfam" id="PF11816">
    <property type="entry name" value="DUF3337"/>
    <property type="match status" value="1"/>
</dbReference>
<dbReference type="SUPFAM" id="SSF50978">
    <property type="entry name" value="WD40 repeat-like"/>
    <property type="match status" value="1"/>
</dbReference>
<feature type="region of interest" description="Disordered" evidence="5">
    <location>
        <begin position="746"/>
        <end position="854"/>
    </location>
</feature>
<feature type="compositionally biased region" description="Basic residues" evidence="5">
    <location>
        <begin position="815"/>
        <end position="829"/>
    </location>
</feature>
<keyword evidence="3" id="KW-0677">Repeat</keyword>
<proteinExistence type="inferred from homology"/>
<evidence type="ECO:0008006" key="8">
    <source>
        <dbReference type="Google" id="ProtNLM"/>
    </source>
</evidence>
<sequence>MTSTNASTATTSPGTAPRKRTISYIVNTADHELLGHHSLGVNALEYDSGRHMLISGGRDGVVSTWKPHDLAEEPAEPSNPFLLSEDFDSVYDDSEKIKQYISDNLDNEAEISKLEESIRGCSLSERQPTATNYQLSDTGHLHLDWINDLKVLSCRQLTVASCSNDTSVKLWNIEGEHPQVSTLGYHDDYVKTLAYTKSHKNQLISGGLDRCVKIWDMVTQSCVDSYQFPQEKGSVYTMDCYRNFIICGGPTNVSTLFDRRDMKKPIKMFMGHTDTVRCLKLGPKSFLSGSSDTTVRLWDLRTNRTMRNFDMHDSSVWSLCVPGVDESKETPSFDLFYSGDRNGLVLKTDLRASDLDPDSSGFEKRDYFNDKVNSSLGISTIVADLAQNCSRWNPPGVLNIVNGDNSIWVASTADKDKFITNWKVPNTNRLVLYQGIKLYRNLKILGRDAASSPAASPEGAPASPSASALQHMGSSGAFSLTSLSNDTSIDLVSQFSHDDMNQIDEALTSQFMIDKNIDGNIDGDIQNNQNDFSDPSPGAADLRLNTYFLSLNGGPDSEYIIINNEKGLDIAYEKVPDYLVDVIAYNDEPFQAIKGSNGLIMSRMLNNRRHVATMDQNGCIYLIDIVSGKLIKKLESIDQPIEETGCLDISDRFDDISDKFQTDESLPQWCSVQTKGGMLFVTLQESTFTNCEVYDDELAQAYPEFIREDDGDDPIRYNIGKVVLKSLLSNFTEEIFTEKFVIGREKRRKDRREAEAGEASSGKKSLWKTRRSKDTTKASPSSSVASIHPHPHPPLPSLSSSSSSPSLTSSISNDKHKKKFFRISSHHGKQSPYSEERDNNNQEEVNTMTPSEERAKRITEAVQKFQTTEQLLEWMDDRGMKHSEQAVIVPRFQYDGKVLVTINENVRSFGNDTKTLFLTHLSNMKANTAKFEEYLPIWVSRAILLGRYPHKEVPKVGFTVTPDKEASPELEFLDSSRLTAYNLMRMGKVIEYVKEKLPEEQKGLELEVLCRDHLLPLNATLNTVKIRIWKSSSDVGLIFRVKRPSLNEKIET</sequence>
<evidence type="ECO:0000313" key="7">
    <source>
        <dbReference type="Proteomes" id="UP000662931"/>
    </source>
</evidence>
<dbReference type="PANTHER" id="PTHR19862">
    <property type="entry name" value="WD REPEAT-CONTAINING PROTEIN 48"/>
    <property type="match status" value="1"/>
</dbReference>
<dbReference type="PROSITE" id="PS50294">
    <property type="entry name" value="WD_REPEATS_REGION"/>
    <property type="match status" value="3"/>
</dbReference>
<name>A0A875RNK4_EENNA</name>
<dbReference type="InterPro" id="IPR036322">
    <property type="entry name" value="WD40_repeat_dom_sf"/>
</dbReference>
<gene>
    <name evidence="6" type="ORF">FOA43_001165</name>
</gene>
<dbReference type="InterPro" id="IPR015943">
    <property type="entry name" value="WD40/YVTN_repeat-like_dom_sf"/>
</dbReference>
<dbReference type="PROSITE" id="PS00678">
    <property type="entry name" value="WD_REPEATS_1"/>
    <property type="match status" value="1"/>
</dbReference>
<dbReference type="Pfam" id="PF00400">
    <property type="entry name" value="WD40"/>
    <property type="match status" value="4"/>
</dbReference>
<evidence type="ECO:0000256" key="3">
    <source>
        <dbReference type="ARBA" id="ARBA00022737"/>
    </source>
</evidence>
<dbReference type="PRINTS" id="PR00320">
    <property type="entry name" value="GPROTEINBRPT"/>
</dbReference>
<evidence type="ECO:0000313" key="6">
    <source>
        <dbReference type="EMBL" id="QPG73850.1"/>
    </source>
</evidence>
<evidence type="ECO:0000256" key="4">
    <source>
        <dbReference type="PROSITE-ProRule" id="PRU00221"/>
    </source>
</evidence>
<protein>
    <recommendedName>
        <fullName evidence="8">WD repeat-containing protein 48</fullName>
    </recommendedName>
</protein>
<dbReference type="SMART" id="SM00320">
    <property type="entry name" value="WD40"/>
    <property type="match status" value="6"/>
</dbReference>
<dbReference type="EMBL" id="CP064812">
    <property type="protein sequence ID" value="QPG73850.1"/>
    <property type="molecule type" value="Genomic_DNA"/>
</dbReference>
<evidence type="ECO:0000256" key="2">
    <source>
        <dbReference type="ARBA" id="ARBA00022574"/>
    </source>
</evidence>
<dbReference type="Gene3D" id="2.130.10.10">
    <property type="entry name" value="YVTN repeat-like/Quinoprotein amine dehydrogenase"/>
    <property type="match status" value="2"/>
</dbReference>
<dbReference type="GO" id="GO:0000724">
    <property type="term" value="P:double-strand break repair via homologous recombination"/>
    <property type="evidence" value="ECO:0007669"/>
    <property type="project" value="TreeGrafter"/>
</dbReference>
<dbReference type="PROSITE" id="PS50082">
    <property type="entry name" value="WD_REPEATS_2"/>
    <property type="match status" value="3"/>
</dbReference>
<dbReference type="PANTHER" id="PTHR19862:SF14">
    <property type="entry name" value="WD REPEAT-CONTAINING PROTEIN 48"/>
    <property type="match status" value="1"/>
</dbReference>
<feature type="repeat" description="WD" evidence="4">
    <location>
        <begin position="34"/>
        <end position="66"/>
    </location>
</feature>
<dbReference type="InterPro" id="IPR001680">
    <property type="entry name" value="WD40_rpt"/>
</dbReference>
<dbReference type="GO" id="GO:0043130">
    <property type="term" value="F:ubiquitin binding"/>
    <property type="evidence" value="ECO:0007669"/>
    <property type="project" value="TreeGrafter"/>
</dbReference>
<dbReference type="InterPro" id="IPR051246">
    <property type="entry name" value="WDR48"/>
</dbReference>
<dbReference type="InterPro" id="IPR021772">
    <property type="entry name" value="WDR48/Bun107"/>
</dbReference>
<dbReference type="AlphaFoldDB" id="A0A875RNK4"/>
<evidence type="ECO:0000256" key="1">
    <source>
        <dbReference type="ARBA" id="ARBA00006917"/>
    </source>
</evidence>
<dbReference type="KEGG" id="bnn:FOA43_001165"/>
<feature type="repeat" description="WD" evidence="4">
    <location>
        <begin position="183"/>
        <end position="225"/>
    </location>
</feature>
<feature type="repeat" description="WD" evidence="4">
    <location>
        <begin position="269"/>
        <end position="308"/>
    </location>
</feature>
<dbReference type="InterPro" id="IPR019775">
    <property type="entry name" value="WD40_repeat_CS"/>
</dbReference>
<keyword evidence="7" id="KW-1185">Reference proteome</keyword>
<dbReference type="InterPro" id="IPR020472">
    <property type="entry name" value="WD40_PAC1"/>
</dbReference>
<accession>A0A875RNK4</accession>
<dbReference type="Proteomes" id="UP000662931">
    <property type="component" value="Chromosome 1"/>
</dbReference>